<accession>A0ACB8TR00</accession>
<keyword evidence="2" id="KW-1185">Reference proteome</keyword>
<proteinExistence type="predicted"/>
<dbReference type="EMBL" id="MU274942">
    <property type="protein sequence ID" value="KAI0084437.1"/>
    <property type="molecule type" value="Genomic_DNA"/>
</dbReference>
<name>A0ACB8TR00_9APHY</name>
<evidence type="ECO:0000313" key="2">
    <source>
        <dbReference type="Proteomes" id="UP001055072"/>
    </source>
</evidence>
<gene>
    <name evidence="1" type="ORF">BDY19DRAFT_1060280</name>
</gene>
<organism evidence="1 2">
    <name type="scientific">Irpex rosettiformis</name>
    <dbReference type="NCBI Taxonomy" id="378272"/>
    <lineage>
        <taxon>Eukaryota</taxon>
        <taxon>Fungi</taxon>
        <taxon>Dikarya</taxon>
        <taxon>Basidiomycota</taxon>
        <taxon>Agaricomycotina</taxon>
        <taxon>Agaricomycetes</taxon>
        <taxon>Polyporales</taxon>
        <taxon>Irpicaceae</taxon>
        <taxon>Irpex</taxon>
    </lineage>
</organism>
<dbReference type="Proteomes" id="UP001055072">
    <property type="component" value="Unassembled WGS sequence"/>
</dbReference>
<comment type="caution">
    <text evidence="1">The sequence shown here is derived from an EMBL/GenBank/DDBJ whole genome shotgun (WGS) entry which is preliminary data.</text>
</comment>
<reference evidence="1" key="1">
    <citation type="journal article" date="2021" name="Environ. Microbiol.">
        <title>Gene family expansions and transcriptome signatures uncover fungal adaptations to wood decay.</title>
        <authorList>
            <person name="Hage H."/>
            <person name="Miyauchi S."/>
            <person name="Viragh M."/>
            <person name="Drula E."/>
            <person name="Min B."/>
            <person name="Chaduli D."/>
            <person name="Navarro D."/>
            <person name="Favel A."/>
            <person name="Norest M."/>
            <person name="Lesage-Meessen L."/>
            <person name="Balint B."/>
            <person name="Merenyi Z."/>
            <person name="de Eugenio L."/>
            <person name="Morin E."/>
            <person name="Martinez A.T."/>
            <person name="Baldrian P."/>
            <person name="Stursova M."/>
            <person name="Martinez M.J."/>
            <person name="Novotny C."/>
            <person name="Magnuson J.K."/>
            <person name="Spatafora J.W."/>
            <person name="Maurice S."/>
            <person name="Pangilinan J."/>
            <person name="Andreopoulos W."/>
            <person name="LaButti K."/>
            <person name="Hundley H."/>
            <person name="Na H."/>
            <person name="Kuo A."/>
            <person name="Barry K."/>
            <person name="Lipzen A."/>
            <person name="Henrissat B."/>
            <person name="Riley R."/>
            <person name="Ahrendt S."/>
            <person name="Nagy L.G."/>
            <person name="Grigoriev I.V."/>
            <person name="Martin F."/>
            <person name="Rosso M.N."/>
        </authorList>
    </citation>
    <scope>NUCLEOTIDE SEQUENCE</scope>
    <source>
        <strain evidence="1">CBS 384.51</strain>
    </source>
</reference>
<protein>
    <submittedName>
        <fullName evidence="1">DWNN domain-containing protein</fullName>
    </submittedName>
</protein>
<evidence type="ECO:0000313" key="1">
    <source>
        <dbReference type="EMBL" id="KAI0084437.1"/>
    </source>
</evidence>
<sequence>MSSSVFYKFRSRKDESRVNFDGTGISVFELKKEIIIANNLGKANDFDLVILDGSTNEEYKDDAYIIPRSSSVVVKRVYAKPGKGKATYYLGTAGPSGAPADGSKPSATGTGGGGYSWHRGNITKRFDGKEEPSKTETTSKSADAAAPAVIQSNITKDDEAVAMAAMFQQQSANWEETQEKMSQAQRIYSNPRGGAPTGRGGKPFGMHHDRPLPPSYVCYRCGQKGHWIQDCPTNNDRDYDNRPRIKRTTGIPRSFLKAVENPTTGHIGHGVMVTPEGGYVVAQPDSAAWQRHVTKPKGLSEADVRDRLPSDPALMCPIDNKLFKLAVKTPCCGTLYCEDCIQTHLLERDFICPNCGNRISSLDKLIADKPTRTKVHDYIDKEIEKSRQEAEEEAKQPQSVTTSSLDKASELTDPNLDQEYYGDQQPGGPEFDVSQLIADNIPQLQAQISQITVMLNNPSLPMPVRQQTEMKLQQLQIELNQAQMASAIIQASTAAANAMTIPQPQMQQPMNYGGMPQQQQQQQQQQWSTNPFTNQQPAGQDSAYQRLPLNNRRRNLKRERPSDFLEVAGNEQDPKVPRYWE</sequence>